<accession>A0A1W1W954</accession>
<keyword evidence="7 8" id="KW-0472">Membrane</keyword>
<dbReference type="GO" id="GO:0005886">
    <property type="term" value="C:plasma membrane"/>
    <property type="evidence" value="ECO:0007669"/>
    <property type="project" value="UniProtKB-SubCell"/>
</dbReference>
<feature type="transmembrane region" description="Helical" evidence="8">
    <location>
        <begin position="201"/>
        <end position="221"/>
    </location>
</feature>
<dbReference type="Proteomes" id="UP000192660">
    <property type="component" value="Unassembled WGS sequence"/>
</dbReference>
<evidence type="ECO:0000313" key="10">
    <source>
        <dbReference type="EMBL" id="SMC02827.1"/>
    </source>
</evidence>
<feature type="transmembrane region" description="Helical" evidence="8">
    <location>
        <begin position="233"/>
        <end position="252"/>
    </location>
</feature>
<keyword evidence="6 8" id="KW-1133">Transmembrane helix</keyword>
<organism evidence="10 11">
    <name type="scientific">Sulfobacillus thermosulfidooxidans (strain DSM 9293 / VKM B-1269 / AT-1)</name>
    <dbReference type="NCBI Taxonomy" id="929705"/>
    <lineage>
        <taxon>Bacteria</taxon>
        <taxon>Bacillati</taxon>
        <taxon>Bacillota</taxon>
        <taxon>Clostridia</taxon>
        <taxon>Eubacteriales</taxon>
        <taxon>Clostridiales Family XVII. Incertae Sedis</taxon>
        <taxon>Sulfobacillus</taxon>
    </lineage>
</organism>
<feature type="domain" description="Major facilitator superfamily (MFS) profile" evidence="9">
    <location>
        <begin position="16"/>
        <end position="509"/>
    </location>
</feature>
<dbReference type="OrthoDB" id="102502at2"/>
<feature type="transmembrane region" description="Helical" evidence="8">
    <location>
        <begin position="362"/>
        <end position="381"/>
    </location>
</feature>
<name>A0A1W1W954_SULTA</name>
<proteinExistence type="inferred from homology"/>
<evidence type="ECO:0000256" key="1">
    <source>
        <dbReference type="ARBA" id="ARBA00004651"/>
    </source>
</evidence>
<dbReference type="GO" id="GO:0022857">
    <property type="term" value="F:transmembrane transporter activity"/>
    <property type="evidence" value="ECO:0007669"/>
    <property type="project" value="InterPro"/>
</dbReference>
<feature type="transmembrane region" description="Helical" evidence="8">
    <location>
        <begin position="297"/>
        <end position="318"/>
    </location>
</feature>
<keyword evidence="3" id="KW-0813">Transport</keyword>
<dbReference type="AlphaFoldDB" id="A0A1W1W954"/>
<feature type="transmembrane region" description="Helical" evidence="8">
    <location>
        <begin position="330"/>
        <end position="350"/>
    </location>
</feature>
<dbReference type="PANTHER" id="PTHR42718">
    <property type="entry name" value="MAJOR FACILITATOR SUPERFAMILY MULTIDRUG TRANSPORTER MFSC"/>
    <property type="match status" value="1"/>
</dbReference>
<evidence type="ECO:0000259" key="9">
    <source>
        <dbReference type="PROSITE" id="PS50850"/>
    </source>
</evidence>
<feature type="transmembrane region" description="Helical" evidence="8">
    <location>
        <begin position="168"/>
        <end position="189"/>
    </location>
</feature>
<reference evidence="11" key="1">
    <citation type="submission" date="2017-04" db="EMBL/GenBank/DDBJ databases">
        <authorList>
            <person name="Varghese N."/>
            <person name="Submissions S."/>
        </authorList>
    </citation>
    <scope>NUCLEOTIDE SEQUENCE [LARGE SCALE GENOMIC DNA]</scope>
    <source>
        <strain evidence="11">DSM 9293</strain>
    </source>
</reference>
<dbReference type="NCBIfam" id="TIGR00711">
    <property type="entry name" value="efflux_EmrB"/>
    <property type="match status" value="1"/>
</dbReference>
<dbReference type="InterPro" id="IPR036259">
    <property type="entry name" value="MFS_trans_sf"/>
</dbReference>
<evidence type="ECO:0000256" key="6">
    <source>
        <dbReference type="ARBA" id="ARBA00022989"/>
    </source>
</evidence>
<evidence type="ECO:0000256" key="2">
    <source>
        <dbReference type="ARBA" id="ARBA00008537"/>
    </source>
</evidence>
<dbReference type="SUPFAM" id="SSF103473">
    <property type="entry name" value="MFS general substrate transporter"/>
    <property type="match status" value="1"/>
</dbReference>
<feature type="transmembrane region" description="Helical" evidence="8">
    <location>
        <begin position="82"/>
        <end position="103"/>
    </location>
</feature>
<evidence type="ECO:0000313" key="11">
    <source>
        <dbReference type="Proteomes" id="UP000192660"/>
    </source>
</evidence>
<dbReference type="EMBL" id="FWWY01000001">
    <property type="protein sequence ID" value="SMC02827.1"/>
    <property type="molecule type" value="Genomic_DNA"/>
</dbReference>
<dbReference type="PROSITE" id="PS50850">
    <property type="entry name" value="MFS"/>
    <property type="match status" value="1"/>
</dbReference>
<keyword evidence="5 8" id="KW-0812">Transmembrane</keyword>
<keyword evidence="4" id="KW-1003">Cell membrane</keyword>
<dbReference type="InterPro" id="IPR011701">
    <property type="entry name" value="MFS"/>
</dbReference>
<dbReference type="InterPro" id="IPR004638">
    <property type="entry name" value="EmrB-like"/>
</dbReference>
<evidence type="ECO:0000256" key="7">
    <source>
        <dbReference type="ARBA" id="ARBA00023136"/>
    </source>
</evidence>
<feature type="transmembrane region" description="Helical" evidence="8">
    <location>
        <begin position="486"/>
        <end position="504"/>
    </location>
</feature>
<dbReference type="STRING" id="28034.BFX07_05475"/>
<feature type="transmembrane region" description="Helical" evidence="8">
    <location>
        <begin position="264"/>
        <end position="285"/>
    </location>
</feature>
<evidence type="ECO:0000256" key="8">
    <source>
        <dbReference type="SAM" id="Phobius"/>
    </source>
</evidence>
<dbReference type="InterPro" id="IPR020846">
    <property type="entry name" value="MFS_dom"/>
</dbReference>
<comment type="subcellular location">
    <subcellularLocation>
        <location evidence="1">Cell membrane</location>
        <topology evidence="1">Multi-pass membrane protein</topology>
    </subcellularLocation>
</comment>
<protein>
    <submittedName>
        <fullName evidence="10">Drug resistance transporter, EmrB/QacA subfamily</fullName>
    </submittedName>
</protein>
<dbReference type="Pfam" id="PF07690">
    <property type="entry name" value="MFS_1"/>
    <property type="match status" value="1"/>
</dbReference>
<dbReference type="Gene3D" id="1.20.1250.20">
    <property type="entry name" value="MFS general substrate transporter like domains"/>
    <property type="match status" value="1"/>
</dbReference>
<feature type="transmembrane region" description="Helical" evidence="8">
    <location>
        <begin position="141"/>
        <end position="162"/>
    </location>
</feature>
<sequence>MAQQQASTITDKWGVALAVLIAGGFMAILDTSIVNIAIPKLESVFSVDTAQVQWVVTIYMLTLGVVVPLAGYLGERFGYRRIYILSLVIFTVGSALSGLSWSLSILTVFRVLQALGGGLIMPITMSMVYRMVPRESIGTAMGFWGLGIIVAPAIGPTLGGWLVEYVDWRLIFYINVPIGILGAFLALAYVPKFPSSNTGPFDMVGFVLSATGLFGLLLALSEGQTWGWNSEPIVLLLVASTLFLVLFTLWELTVKHPLLNLRVFAHGSFAMANLLVIIITVAMYSGVFYVPLFLQTVVGYGALKTGLMMMPAAAASAIMMPISGRLYDKIGARPLVLGGLLILTYTTFLLHRLSTTTPVSDVVLWLTLRGIGMGMAMMPATTAGMSAVPTELVGTGSAINNIMQRVAGSFGLAFMTAVLQSQATLHATTIAASYTPTSQPAVQFMHQLTGFLVQHGMALGQSVSLTTTELYDLIQQQAFVMGIDDIFVLGAGITLLGAFLSLFLKTYRHQRASNQMIVD</sequence>
<dbReference type="PRINTS" id="PR01036">
    <property type="entry name" value="TCRTETB"/>
</dbReference>
<dbReference type="RefSeq" id="WP_084660885.1">
    <property type="nucleotide sequence ID" value="NZ_FWWY01000001.1"/>
</dbReference>
<evidence type="ECO:0000256" key="3">
    <source>
        <dbReference type="ARBA" id="ARBA00022448"/>
    </source>
</evidence>
<evidence type="ECO:0000256" key="5">
    <source>
        <dbReference type="ARBA" id="ARBA00022692"/>
    </source>
</evidence>
<gene>
    <name evidence="10" type="ORF">SAMN00768000_0779</name>
</gene>
<comment type="similarity">
    <text evidence="2">Belongs to the major facilitator superfamily. EmrB family.</text>
</comment>
<dbReference type="CDD" id="cd17503">
    <property type="entry name" value="MFS_LmrB_MDR_like"/>
    <property type="match status" value="1"/>
</dbReference>
<evidence type="ECO:0000256" key="4">
    <source>
        <dbReference type="ARBA" id="ARBA00022475"/>
    </source>
</evidence>
<feature type="transmembrane region" description="Helical" evidence="8">
    <location>
        <begin position="12"/>
        <end position="38"/>
    </location>
</feature>
<dbReference type="PANTHER" id="PTHR42718:SF9">
    <property type="entry name" value="MAJOR FACILITATOR SUPERFAMILY MULTIDRUG TRANSPORTER MFSC"/>
    <property type="match status" value="1"/>
</dbReference>
<dbReference type="Gene3D" id="1.20.1720.10">
    <property type="entry name" value="Multidrug resistance protein D"/>
    <property type="match status" value="1"/>
</dbReference>
<keyword evidence="11" id="KW-1185">Reference proteome</keyword>
<feature type="transmembrane region" description="Helical" evidence="8">
    <location>
        <begin position="50"/>
        <end position="70"/>
    </location>
</feature>